<reference evidence="2 3" key="1">
    <citation type="journal article" date="2016" name="Sci. Rep.">
        <title>Metabolic traits of an uncultured archaeal lineage -MSBL1- from brine pools of the Red Sea.</title>
        <authorList>
            <person name="Mwirichia R."/>
            <person name="Alam I."/>
            <person name="Rashid M."/>
            <person name="Vinu M."/>
            <person name="Ba-Alawi W."/>
            <person name="Anthony Kamau A."/>
            <person name="Kamanda Ngugi D."/>
            <person name="Goker M."/>
            <person name="Klenk H.P."/>
            <person name="Bajic V."/>
            <person name="Stingl U."/>
        </authorList>
    </citation>
    <scope>NUCLEOTIDE SEQUENCE [LARGE SCALE GENOMIC DNA]</scope>
    <source>
        <strain evidence="2">SCGC-AAA259O05</strain>
    </source>
</reference>
<dbReference type="Proteomes" id="UP000070344">
    <property type="component" value="Unassembled WGS sequence"/>
</dbReference>
<dbReference type="AlphaFoldDB" id="A0A133UZE5"/>
<gene>
    <name evidence="2" type="ORF">AKJ41_05245</name>
</gene>
<comment type="caution">
    <text evidence="2">The sequence shown here is derived from an EMBL/GenBank/DDBJ whole genome shotgun (WGS) entry which is preliminary data.</text>
</comment>
<dbReference type="EMBL" id="LHXV01000081">
    <property type="protein sequence ID" value="KXA99564.1"/>
    <property type="molecule type" value="Genomic_DNA"/>
</dbReference>
<accession>A0A133UZE5</accession>
<name>A0A133UZE5_9EURY</name>
<evidence type="ECO:0000256" key="1">
    <source>
        <dbReference type="SAM" id="MobiDB-lite"/>
    </source>
</evidence>
<sequence>MGHKEKFTISEKILSEKSGEDVYTGDYTTASIETATAQDGTAPLTLNTSSVPSADVRNGSSSELNI</sequence>
<proteinExistence type="predicted"/>
<keyword evidence="3" id="KW-1185">Reference proteome</keyword>
<evidence type="ECO:0000313" key="2">
    <source>
        <dbReference type="EMBL" id="KXA99564.1"/>
    </source>
</evidence>
<feature type="region of interest" description="Disordered" evidence="1">
    <location>
        <begin position="38"/>
        <end position="66"/>
    </location>
</feature>
<organism evidence="2 3">
    <name type="scientific">candidate division MSBL1 archaeon SCGC-AAA259O05</name>
    <dbReference type="NCBI Taxonomy" id="1698271"/>
    <lineage>
        <taxon>Archaea</taxon>
        <taxon>Methanobacteriati</taxon>
        <taxon>Methanobacteriota</taxon>
        <taxon>candidate division MSBL1</taxon>
    </lineage>
</organism>
<evidence type="ECO:0000313" key="3">
    <source>
        <dbReference type="Proteomes" id="UP000070344"/>
    </source>
</evidence>
<protein>
    <submittedName>
        <fullName evidence="2">Uncharacterized protein</fullName>
    </submittedName>
</protein>